<evidence type="ECO:0000313" key="2">
    <source>
        <dbReference type="Proteomes" id="UP000199659"/>
    </source>
</evidence>
<name>A0A1I6L1T2_9FIRM</name>
<gene>
    <name evidence="1" type="ORF">SAMN05661086_02998</name>
</gene>
<keyword evidence="2" id="KW-1185">Reference proteome</keyword>
<evidence type="ECO:0000313" key="1">
    <source>
        <dbReference type="EMBL" id="SFR97415.1"/>
    </source>
</evidence>
<dbReference type="EMBL" id="FOYZ01000012">
    <property type="protein sequence ID" value="SFR97415.1"/>
    <property type="molecule type" value="Genomic_DNA"/>
</dbReference>
<proteinExistence type="predicted"/>
<sequence length="259" mass="29861">MFQDSYPMFSRDMILKAEMLENIKDYPRELNNIMFQHHSNGVICGADIIISDGKCISIAPGIVKYNNVLYRLSGIKTCDEYAIGTEQIVKICFCDTYEDIYEVRNESTIIINGEEPNQKNEMELCRFILKDGAVLRQDYQNFLDFTTQHNTINIINVNYSCIGESTISPVVLYQFATEMLGYRLSDPFDISFSMLCMQQQPVNRTLIEKYIQRRVDNVAKGKLTNKQIHSYLSKILEMAKLGKDSPGMHRGNTRRMLVD</sequence>
<dbReference type="RefSeq" id="WP_092562426.1">
    <property type="nucleotide sequence ID" value="NZ_FOYZ01000012.1"/>
</dbReference>
<evidence type="ECO:0008006" key="3">
    <source>
        <dbReference type="Google" id="ProtNLM"/>
    </source>
</evidence>
<organism evidence="1 2">
    <name type="scientific">Anaeromicropila populeti</name>
    <dbReference type="NCBI Taxonomy" id="37658"/>
    <lineage>
        <taxon>Bacteria</taxon>
        <taxon>Bacillati</taxon>
        <taxon>Bacillota</taxon>
        <taxon>Clostridia</taxon>
        <taxon>Lachnospirales</taxon>
        <taxon>Lachnospiraceae</taxon>
        <taxon>Anaeromicropila</taxon>
    </lineage>
</organism>
<reference evidence="1 2" key="1">
    <citation type="submission" date="2016-10" db="EMBL/GenBank/DDBJ databases">
        <authorList>
            <person name="de Groot N.N."/>
        </authorList>
    </citation>
    <scope>NUCLEOTIDE SEQUENCE [LARGE SCALE GENOMIC DNA]</scope>
    <source>
        <strain evidence="1 2">743A</strain>
    </source>
</reference>
<dbReference type="OrthoDB" id="1664853at2"/>
<protein>
    <recommendedName>
        <fullName evidence="3">DNA and RNA helicase</fullName>
    </recommendedName>
</protein>
<dbReference type="STRING" id="37658.SAMN05661086_02998"/>
<dbReference type="AlphaFoldDB" id="A0A1I6L1T2"/>
<accession>A0A1I6L1T2</accession>
<dbReference type="Proteomes" id="UP000199659">
    <property type="component" value="Unassembled WGS sequence"/>
</dbReference>